<dbReference type="GO" id="GO:0043546">
    <property type="term" value="F:molybdopterin cofactor binding"/>
    <property type="evidence" value="ECO:0007669"/>
    <property type="project" value="TreeGrafter"/>
</dbReference>
<dbReference type="STRING" id="1428644.BIV57_15130"/>
<evidence type="ECO:0000259" key="3">
    <source>
        <dbReference type="Pfam" id="PF00174"/>
    </source>
</evidence>
<evidence type="ECO:0000256" key="1">
    <source>
        <dbReference type="SAM" id="MobiDB-lite"/>
    </source>
</evidence>
<keyword evidence="2" id="KW-1133">Transmembrane helix</keyword>
<dbReference type="GO" id="GO:0008482">
    <property type="term" value="F:sulfite oxidase activity"/>
    <property type="evidence" value="ECO:0007669"/>
    <property type="project" value="TreeGrafter"/>
</dbReference>
<evidence type="ECO:0000313" key="4">
    <source>
        <dbReference type="EMBL" id="OIV36653.1"/>
    </source>
</evidence>
<dbReference type="SUPFAM" id="SSF56524">
    <property type="entry name" value="Oxidoreductase molybdopterin-binding domain"/>
    <property type="match status" value="1"/>
</dbReference>
<dbReference type="Pfam" id="PF00174">
    <property type="entry name" value="Oxidored_molyb"/>
    <property type="match status" value="1"/>
</dbReference>
<comment type="caution">
    <text evidence="4">The sequence shown here is derived from an EMBL/GenBank/DDBJ whole genome shotgun (WGS) entry which is preliminary data.</text>
</comment>
<dbReference type="GO" id="GO:0006790">
    <property type="term" value="P:sulfur compound metabolic process"/>
    <property type="evidence" value="ECO:0007669"/>
    <property type="project" value="TreeGrafter"/>
</dbReference>
<evidence type="ECO:0000256" key="2">
    <source>
        <dbReference type="SAM" id="Phobius"/>
    </source>
</evidence>
<keyword evidence="2" id="KW-0472">Membrane</keyword>
<dbReference type="PANTHER" id="PTHR19372">
    <property type="entry name" value="SULFITE REDUCTASE"/>
    <property type="match status" value="1"/>
</dbReference>
<dbReference type="Proteomes" id="UP000243342">
    <property type="component" value="Unassembled WGS sequence"/>
</dbReference>
<gene>
    <name evidence="4" type="ORF">BIV57_15130</name>
</gene>
<dbReference type="Gene3D" id="2.60.40.650">
    <property type="match status" value="1"/>
</dbReference>
<dbReference type="InterPro" id="IPR036374">
    <property type="entry name" value="OxRdtase_Mopterin-bd_sf"/>
</dbReference>
<dbReference type="GO" id="GO:0020037">
    <property type="term" value="F:heme binding"/>
    <property type="evidence" value="ECO:0007669"/>
    <property type="project" value="TreeGrafter"/>
</dbReference>
<dbReference type="SUPFAM" id="SSF81296">
    <property type="entry name" value="E set domains"/>
    <property type="match status" value="1"/>
</dbReference>
<proteinExistence type="predicted"/>
<dbReference type="AlphaFoldDB" id="A0A1J7BDJ6"/>
<dbReference type="InterPro" id="IPR014756">
    <property type="entry name" value="Ig_E-set"/>
</dbReference>
<dbReference type="PANTHER" id="PTHR19372:SF7">
    <property type="entry name" value="SULFITE OXIDASE, MITOCHONDRIAL"/>
    <property type="match status" value="1"/>
</dbReference>
<feature type="region of interest" description="Disordered" evidence="1">
    <location>
        <begin position="460"/>
        <end position="479"/>
    </location>
</feature>
<organism evidence="4 5">
    <name type="scientific">Mangrovactinospora gilvigrisea</name>
    <dbReference type="NCBI Taxonomy" id="1428644"/>
    <lineage>
        <taxon>Bacteria</taxon>
        <taxon>Bacillati</taxon>
        <taxon>Actinomycetota</taxon>
        <taxon>Actinomycetes</taxon>
        <taxon>Kitasatosporales</taxon>
        <taxon>Streptomycetaceae</taxon>
        <taxon>Mangrovactinospora</taxon>
    </lineage>
</organism>
<feature type="domain" description="Oxidoreductase molybdopterin-binding" evidence="3">
    <location>
        <begin position="206"/>
        <end position="361"/>
    </location>
</feature>
<accession>A0A1J7BDJ6</accession>
<keyword evidence="2" id="KW-0812">Transmembrane</keyword>
<keyword evidence="5" id="KW-1185">Reference proteome</keyword>
<sequence length="489" mass="50986">MLAGAAALGVGELIAGLVRPQASPWVAVGRAAIDMAPAPVKNWAINNFGTGDKLALQIGILVVVAILAAVLGRLGWAIPGTLVLGALGVAAALTRPDATGWDAAPTIVGVGAGLLTIKLLRGQLVAEDGGIGRRRFLSTAAGVVVASAGATAIGRYLDSTRTSGTVARETVHLPRPASPARPLPPSLPASFTTPTSSFYRVDTALVTPQVSTKGWTLRIHGTGVTKPLTLTYADLLARPLIERYITIACVSNTVGGPYIGNARWLGVRLADVLREAGVRPPSKGGRADQLVARSTDGMTIGTPVETVMDGRDALLAVGMDGQPLPVAHGFPVRMVVPGLYGYVSACKWLSSLELTTFSSYNAYWVTRGWSQQAVIKTESRIDTPHDGSSVSAAASGGVTVAGVAWAQHRGISRVELRADKGPWTPATLLPAPSADTWRMWRWTWHPAAKGDHTLQVRATDRTGTPQTSAEAAPEPNGATGYHTINVTVG</sequence>
<name>A0A1J7BDJ6_9ACTN</name>
<dbReference type="PRINTS" id="PR00407">
    <property type="entry name" value="EUMOPTERIN"/>
</dbReference>
<feature type="transmembrane region" description="Helical" evidence="2">
    <location>
        <begin position="54"/>
        <end position="71"/>
    </location>
</feature>
<dbReference type="InterPro" id="IPR008335">
    <property type="entry name" value="Mopterin_OxRdtase_euk"/>
</dbReference>
<dbReference type="InterPro" id="IPR000572">
    <property type="entry name" value="OxRdtase_Mopterin-bd_dom"/>
</dbReference>
<protein>
    <submittedName>
        <fullName evidence="4">Molybdopterin-binding oxidoreductase</fullName>
    </submittedName>
</protein>
<dbReference type="EMBL" id="MLCF01000082">
    <property type="protein sequence ID" value="OIV36653.1"/>
    <property type="molecule type" value="Genomic_DNA"/>
</dbReference>
<dbReference type="Gene3D" id="3.90.420.10">
    <property type="entry name" value="Oxidoreductase, molybdopterin-binding domain"/>
    <property type="match status" value="1"/>
</dbReference>
<dbReference type="Pfam" id="PF17957">
    <property type="entry name" value="Big_7"/>
    <property type="match status" value="1"/>
</dbReference>
<evidence type="ECO:0000313" key="5">
    <source>
        <dbReference type="Proteomes" id="UP000243342"/>
    </source>
</evidence>
<reference evidence="4 5" key="1">
    <citation type="submission" date="2016-10" db="EMBL/GenBank/DDBJ databases">
        <title>Genome sequence of Streptomyces gilvigriseus MUSC 26.</title>
        <authorList>
            <person name="Lee L.-H."/>
            <person name="Ser H.-L."/>
        </authorList>
    </citation>
    <scope>NUCLEOTIDE SEQUENCE [LARGE SCALE GENOMIC DNA]</scope>
    <source>
        <strain evidence="4 5">MUSC 26</strain>
    </source>
</reference>